<gene>
    <name evidence="7" type="ORF">ACFQ2X_00055</name>
</gene>
<comment type="caution">
    <text evidence="7">The sequence shown here is derived from an EMBL/GenBank/DDBJ whole genome shotgun (WGS) entry which is preliminary data.</text>
</comment>
<keyword evidence="4" id="KW-0472">Membrane</keyword>
<sequence>MRVIFLAVFWLFLASCTNQAYLVERERHYDLPVDFDPITHDKFLTYMPAGYYPKKLCDSGYEGYVIVEFNINEHGYVENPVVSESDSEEQFGKIAIERILHAKYEPRTIEGRPMSVQGAKIRTKFCSSNCREDSGKDCAHRSTAC</sequence>
<evidence type="ECO:0000259" key="6">
    <source>
        <dbReference type="PROSITE" id="PS52015"/>
    </source>
</evidence>
<reference evidence="8" key="1">
    <citation type="journal article" date="2019" name="Int. J. Syst. Evol. Microbiol.">
        <title>The Global Catalogue of Microorganisms (GCM) 10K type strain sequencing project: providing services to taxonomists for standard genome sequencing and annotation.</title>
        <authorList>
            <consortium name="The Broad Institute Genomics Platform"/>
            <consortium name="The Broad Institute Genome Sequencing Center for Infectious Disease"/>
            <person name="Wu L."/>
            <person name="Ma J."/>
        </authorList>
    </citation>
    <scope>NUCLEOTIDE SEQUENCE [LARGE SCALE GENOMIC DNA]</scope>
    <source>
        <strain evidence="8">CCUG 54356</strain>
    </source>
</reference>
<evidence type="ECO:0000256" key="5">
    <source>
        <dbReference type="SAM" id="SignalP"/>
    </source>
</evidence>
<feature type="signal peptide" evidence="5">
    <location>
        <begin position="1"/>
        <end position="20"/>
    </location>
</feature>
<keyword evidence="5" id="KW-0732">Signal</keyword>
<dbReference type="PROSITE" id="PS52015">
    <property type="entry name" value="TONB_CTD"/>
    <property type="match status" value="1"/>
</dbReference>
<name>A0ABW3U2B7_9GAMM</name>
<keyword evidence="3" id="KW-1133">Transmembrane helix</keyword>
<organism evidence="7 8">
    <name type="scientific">Microbulbifer celer</name>
    <dbReference type="NCBI Taxonomy" id="435905"/>
    <lineage>
        <taxon>Bacteria</taxon>
        <taxon>Pseudomonadati</taxon>
        <taxon>Pseudomonadota</taxon>
        <taxon>Gammaproteobacteria</taxon>
        <taxon>Cellvibrionales</taxon>
        <taxon>Microbulbiferaceae</taxon>
        <taxon>Microbulbifer</taxon>
    </lineage>
</organism>
<dbReference type="EMBL" id="JBHTLR010000002">
    <property type="protein sequence ID" value="MFD1214978.1"/>
    <property type="molecule type" value="Genomic_DNA"/>
</dbReference>
<evidence type="ECO:0000313" key="8">
    <source>
        <dbReference type="Proteomes" id="UP001597264"/>
    </source>
</evidence>
<dbReference type="RefSeq" id="WP_230434995.1">
    <property type="nucleotide sequence ID" value="NZ_CP087715.1"/>
</dbReference>
<accession>A0ABW3U2B7</accession>
<dbReference type="Proteomes" id="UP001597264">
    <property type="component" value="Unassembled WGS sequence"/>
</dbReference>
<dbReference type="PROSITE" id="PS51257">
    <property type="entry name" value="PROKAR_LIPOPROTEIN"/>
    <property type="match status" value="1"/>
</dbReference>
<evidence type="ECO:0000256" key="3">
    <source>
        <dbReference type="ARBA" id="ARBA00022989"/>
    </source>
</evidence>
<keyword evidence="8" id="KW-1185">Reference proteome</keyword>
<proteinExistence type="predicted"/>
<dbReference type="NCBIfam" id="TIGR01352">
    <property type="entry name" value="tonB_Cterm"/>
    <property type="match status" value="1"/>
</dbReference>
<evidence type="ECO:0000256" key="2">
    <source>
        <dbReference type="ARBA" id="ARBA00022692"/>
    </source>
</evidence>
<keyword evidence="2" id="KW-0812">Transmembrane</keyword>
<dbReference type="Gene3D" id="3.30.1150.10">
    <property type="match status" value="1"/>
</dbReference>
<evidence type="ECO:0000313" key="7">
    <source>
        <dbReference type="EMBL" id="MFD1214978.1"/>
    </source>
</evidence>
<protein>
    <submittedName>
        <fullName evidence="7">Energy transducer TonB</fullName>
    </submittedName>
</protein>
<dbReference type="InterPro" id="IPR006260">
    <property type="entry name" value="TonB/TolA_C"/>
</dbReference>
<evidence type="ECO:0000256" key="1">
    <source>
        <dbReference type="ARBA" id="ARBA00004167"/>
    </source>
</evidence>
<comment type="subcellular location">
    <subcellularLocation>
        <location evidence="1">Membrane</location>
        <topology evidence="1">Single-pass membrane protein</topology>
    </subcellularLocation>
</comment>
<dbReference type="Pfam" id="PF03544">
    <property type="entry name" value="TonB_C"/>
    <property type="match status" value="1"/>
</dbReference>
<feature type="chain" id="PRO_5045693733" evidence="5">
    <location>
        <begin position="21"/>
        <end position="145"/>
    </location>
</feature>
<feature type="domain" description="TonB C-terminal" evidence="6">
    <location>
        <begin position="37"/>
        <end position="134"/>
    </location>
</feature>
<dbReference type="SUPFAM" id="SSF74653">
    <property type="entry name" value="TolA/TonB C-terminal domain"/>
    <property type="match status" value="1"/>
</dbReference>
<evidence type="ECO:0000256" key="4">
    <source>
        <dbReference type="ARBA" id="ARBA00023136"/>
    </source>
</evidence>
<dbReference type="InterPro" id="IPR037682">
    <property type="entry name" value="TonB_C"/>
</dbReference>